<dbReference type="PANTHER" id="PTHR23517:SF3">
    <property type="entry name" value="INTEGRAL MEMBRANE TRANSPORT PROTEIN"/>
    <property type="match status" value="1"/>
</dbReference>
<feature type="domain" description="Major facilitator superfamily (MFS) profile" evidence="8">
    <location>
        <begin position="1"/>
        <end position="446"/>
    </location>
</feature>
<dbReference type="Proteomes" id="UP000014634">
    <property type="component" value="Unassembled WGS sequence"/>
</dbReference>
<comment type="caution">
    <text evidence="9">The sequence shown here is derived from an EMBL/GenBank/DDBJ whole genome shotgun (WGS) entry which is preliminary data.</text>
</comment>
<evidence type="ECO:0000256" key="4">
    <source>
        <dbReference type="ARBA" id="ARBA00022692"/>
    </source>
</evidence>
<keyword evidence="5 7" id="KW-1133">Transmembrane helix</keyword>
<feature type="transmembrane region" description="Helical" evidence="7">
    <location>
        <begin position="188"/>
        <end position="208"/>
    </location>
</feature>
<dbReference type="EMBL" id="ATFE01000012">
    <property type="protein sequence ID" value="EPF28444.1"/>
    <property type="molecule type" value="Genomic_DNA"/>
</dbReference>
<dbReference type="InterPro" id="IPR050171">
    <property type="entry name" value="MFS_Transporters"/>
</dbReference>
<evidence type="ECO:0000256" key="3">
    <source>
        <dbReference type="ARBA" id="ARBA00022475"/>
    </source>
</evidence>
<feature type="transmembrane region" description="Helical" evidence="7">
    <location>
        <begin position="383"/>
        <end position="402"/>
    </location>
</feature>
<feature type="transmembrane region" description="Helical" evidence="7">
    <location>
        <begin position="49"/>
        <end position="70"/>
    </location>
</feature>
<keyword evidence="2" id="KW-0813">Transport</keyword>
<dbReference type="SUPFAM" id="SSF103473">
    <property type="entry name" value="MFS general substrate transporter"/>
    <property type="match status" value="1"/>
</dbReference>
<dbReference type="AlphaFoldDB" id="A0AA87NRJ3"/>
<dbReference type="RefSeq" id="WP_016523589.1">
    <property type="nucleotide sequence ID" value="NZ_KE332517.1"/>
</dbReference>
<protein>
    <recommendedName>
        <fullName evidence="8">Major facilitator superfamily (MFS) profile domain-containing protein</fullName>
    </recommendedName>
</protein>
<dbReference type="InterPro" id="IPR011701">
    <property type="entry name" value="MFS"/>
</dbReference>
<keyword evidence="4 7" id="KW-0812">Transmembrane</keyword>
<feature type="transmembrane region" description="Helical" evidence="7">
    <location>
        <begin position="116"/>
        <end position="136"/>
    </location>
</feature>
<evidence type="ECO:0000256" key="2">
    <source>
        <dbReference type="ARBA" id="ARBA00022448"/>
    </source>
</evidence>
<dbReference type="Pfam" id="PF07690">
    <property type="entry name" value="MFS_1"/>
    <property type="match status" value="1"/>
</dbReference>
<sequence length="460" mass="50632">MMKTEKSLIGTKRFWFLMWGLGLAGQLCWNIENQWFNTFVYAKIAKDSSIVTLMVITSALVTTFSTFIFGTLSDRIGSRRRFISIGYIVWGLTTILFGLTEFVGHGQVGTGAKASIWAAVLVILADDVMSFFGSMGNDSGYNAWSNDMTTDKNRGQVGAVLAIQPIIGTIVGTVLGGLLIGSENNYQRLFWSMGIFVILAGLLSLLLLEDSPDLKPCKTGSFWEQLSSIFKAEGFFSQKELMLACITTALFFVSFNVYFVHMGNWMIYRMGFNAGSMGIIQGLSLVAASLPVIPAIGIINKRRTPQLACFAIILNIVGLCILSLFAKPSAFNTETVFCMQNIPLFLSVFLAGAGQILVTQSMTIWVKELYPETARGQFEGIRILFFVLTPMIIGTVIGNIIVKNGAGSIANEFGIIENIPAESIYLWGAILAVTALFPLFFASKMYNRRRNDRLTIETIT</sequence>
<keyword evidence="6 7" id="KW-0472">Membrane</keyword>
<dbReference type="Gene3D" id="1.20.1250.20">
    <property type="entry name" value="MFS general substrate transporter like domains"/>
    <property type="match status" value="1"/>
</dbReference>
<feature type="transmembrane region" description="Helical" evidence="7">
    <location>
        <begin position="82"/>
        <end position="104"/>
    </location>
</feature>
<dbReference type="PANTHER" id="PTHR23517">
    <property type="entry name" value="RESISTANCE PROTEIN MDTM, PUTATIVE-RELATED-RELATED"/>
    <property type="match status" value="1"/>
</dbReference>
<evidence type="ECO:0000256" key="1">
    <source>
        <dbReference type="ARBA" id="ARBA00004651"/>
    </source>
</evidence>
<organism evidence="9 10">
    <name type="scientific">Treponema medium ATCC 700293</name>
    <dbReference type="NCBI Taxonomy" id="1125700"/>
    <lineage>
        <taxon>Bacteria</taxon>
        <taxon>Pseudomonadati</taxon>
        <taxon>Spirochaetota</taxon>
        <taxon>Spirochaetia</taxon>
        <taxon>Spirochaetales</taxon>
        <taxon>Treponemataceae</taxon>
        <taxon>Treponema</taxon>
    </lineage>
</organism>
<accession>A0AA87NRJ3</accession>
<dbReference type="InterPro" id="IPR036259">
    <property type="entry name" value="MFS_trans_sf"/>
</dbReference>
<feature type="transmembrane region" description="Helical" evidence="7">
    <location>
        <begin position="342"/>
        <end position="362"/>
    </location>
</feature>
<evidence type="ECO:0000313" key="9">
    <source>
        <dbReference type="EMBL" id="EPF28444.1"/>
    </source>
</evidence>
<feature type="transmembrane region" description="Helical" evidence="7">
    <location>
        <begin position="241"/>
        <end position="259"/>
    </location>
</feature>
<proteinExistence type="predicted"/>
<feature type="transmembrane region" description="Helical" evidence="7">
    <location>
        <begin position="157"/>
        <end position="182"/>
    </location>
</feature>
<dbReference type="PROSITE" id="PS50850">
    <property type="entry name" value="MFS"/>
    <property type="match status" value="1"/>
</dbReference>
<dbReference type="GO" id="GO:0005886">
    <property type="term" value="C:plasma membrane"/>
    <property type="evidence" value="ECO:0007669"/>
    <property type="project" value="UniProtKB-SubCell"/>
</dbReference>
<comment type="subcellular location">
    <subcellularLocation>
        <location evidence="1">Cell membrane</location>
        <topology evidence="1">Multi-pass membrane protein</topology>
    </subcellularLocation>
</comment>
<dbReference type="InterPro" id="IPR020846">
    <property type="entry name" value="MFS_dom"/>
</dbReference>
<dbReference type="GO" id="GO:0022857">
    <property type="term" value="F:transmembrane transporter activity"/>
    <property type="evidence" value="ECO:0007669"/>
    <property type="project" value="InterPro"/>
</dbReference>
<keyword evidence="3" id="KW-1003">Cell membrane</keyword>
<evidence type="ECO:0000313" key="10">
    <source>
        <dbReference type="Proteomes" id="UP000014634"/>
    </source>
</evidence>
<feature type="transmembrane region" description="Helical" evidence="7">
    <location>
        <begin position="279"/>
        <end position="300"/>
    </location>
</feature>
<reference evidence="9 10" key="1">
    <citation type="submission" date="2013-04" db="EMBL/GenBank/DDBJ databases">
        <title>The Genome Sequence of Treponema medium ATCC 700293.</title>
        <authorList>
            <consortium name="The Broad Institute Genomics Platform"/>
            <person name="Earl A."/>
            <person name="Ward D."/>
            <person name="Feldgarden M."/>
            <person name="Gevers D."/>
            <person name="Leonetti C."/>
            <person name="Blanton J.M."/>
            <person name="Dewhirst F.E."/>
            <person name="Izard J."/>
            <person name="Walker B."/>
            <person name="Young S."/>
            <person name="Zeng Q."/>
            <person name="Gargeya S."/>
            <person name="Fitzgerald M."/>
            <person name="Haas B."/>
            <person name="Abouelleil A."/>
            <person name="Allen A.W."/>
            <person name="Alvarado L."/>
            <person name="Arachchi H.M."/>
            <person name="Berlin A.M."/>
            <person name="Chapman S.B."/>
            <person name="Gainer-Dewar J."/>
            <person name="Goldberg J."/>
            <person name="Griggs A."/>
            <person name="Gujja S."/>
            <person name="Hansen M."/>
            <person name="Howarth C."/>
            <person name="Imamovic A."/>
            <person name="Ireland A."/>
            <person name="Larimer J."/>
            <person name="McCowan C."/>
            <person name="Murphy C."/>
            <person name="Pearson M."/>
            <person name="Poon T.W."/>
            <person name="Priest M."/>
            <person name="Roberts A."/>
            <person name="Saif S."/>
            <person name="Shea T."/>
            <person name="Sisk P."/>
            <person name="Sykes S."/>
            <person name="Wortman J."/>
            <person name="Nusbaum C."/>
            <person name="Birren B."/>
        </authorList>
    </citation>
    <scope>NUCLEOTIDE SEQUENCE [LARGE SCALE GENOMIC DNA]</scope>
    <source>
        <strain evidence="9 10">ATCC 700293</strain>
    </source>
</reference>
<feature type="transmembrane region" description="Helical" evidence="7">
    <location>
        <begin position="424"/>
        <end position="443"/>
    </location>
</feature>
<feature type="transmembrane region" description="Helical" evidence="7">
    <location>
        <begin position="307"/>
        <end position="326"/>
    </location>
</feature>
<evidence type="ECO:0000256" key="5">
    <source>
        <dbReference type="ARBA" id="ARBA00022989"/>
    </source>
</evidence>
<evidence type="ECO:0000256" key="7">
    <source>
        <dbReference type="SAM" id="Phobius"/>
    </source>
</evidence>
<evidence type="ECO:0000256" key="6">
    <source>
        <dbReference type="ARBA" id="ARBA00023136"/>
    </source>
</evidence>
<name>A0AA87NRJ3_TREMD</name>
<gene>
    <name evidence="9" type="ORF">HMPREF9195_01655</name>
</gene>
<evidence type="ECO:0000259" key="8">
    <source>
        <dbReference type="PROSITE" id="PS50850"/>
    </source>
</evidence>